<accession>A0ABR4H822</accession>
<dbReference type="Pfam" id="PF21858">
    <property type="entry name" value="DUF6914"/>
    <property type="match status" value="1"/>
</dbReference>
<proteinExistence type="predicted"/>
<reference evidence="1 2" key="1">
    <citation type="submission" date="2024-07" db="EMBL/GenBank/DDBJ databases">
        <title>Section-level genome sequencing and comparative genomics of Aspergillus sections Usti and Cavernicolus.</title>
        <authorList>
            <consortium name="Lawrence Berkeley National Laboratory"/>
            <person name="Nybo J.L."/>
            <person name="Vesth T.C."/>
            <person name="Theobald S."/>
            <person name="Frisvad J.C."/>
            <person name="Larsen T.O."/>
            <person name="Kjaerboelling I."/>
            <person name="Rothschild-Mancinelli K."/>
            <person name="Lyhne E.K."/>
            <person name="Kogle M.E."/>
            <person name="Barry K."/>
            <person name="Clum A."/>
            <person name="Na H."/>
            <person name="Ledsgaard L."/>
            <person name="Lin J."/>
            <person name="Lipzen A."/>
            <person name="Kuo A."/>
            <person name="Riley R."/>
            <person name="Mondo S."/>
            <person name="LaButti K."/>
            <person name="Haridas S."/>
            <person name="Pangalinan J."/>
            <person name="Salamov A.A."/>
            <person name="Simmons B.A."/>
            <person name="Magnuson J.K."/>
            <person name="Chen J."/>
            <person name="Drula E."/>
            <person name="Henrissat B."/>
            <person name="Wiebenga A."/>
            <person name="Lubbers R.J."/>
            <person name="Gomes A.C."/>
            <person name="Makela M.R."/>
            <person name="Stajich J."/>
            <person name="Grigoriev I.V."/>
            <person name="Mortensen U.H."/>
            <person name="De vries R.P."/>
            <person name="Baker S.E."/>
            <person name="Andersen M.R."/>
        </authorList>
    </citation>
    <scope>NUCLEOTIDE SEQUENCE [LARGE SCALE GENOMIC DNA]</scope>
    <source>
        <strain evidence="1 2">CBS 600.67</strain>
    </source>
</reference>
<dbReference type="InterPro" id="IPR054208">
    <property type="entry name" value="DUF6914"/>
</dbReference>
<comment type="caution">
    <text evidence="1">The sequence shown here is derived from an EMBL/GenBank/DDBJ whole genome shotgun (WGS) entry which is preliminary data.</text>
</comment>
<organism evidence="1 2">
    <name type="scientific">Aspergillus cavernicola</name>
    <dbReference type="NCBI Taxonomy" id="176166"/>
    <lineage>
        <taxon>Eukaryota</taxon>
        <taxon>Fungi</taxon>
        <taxon>Dikarya</taxon>
        <taxon>Ascomycota</taxon>
        <taxon>Pezizomycotina</taxon>
        <taxon>Eurotiomycetes</taxon>
        <taxon>Eurotiomycetidae</taxon>
        <taxon>Eurotiales</taxon>
        <taxon>Aspergillaceae</taxon>
        <taxon>Aspergillus</taxon>
        <taxon>Aspergillus subgen. Nidulantes</taxon>
    </lineage>
</organism>
<protein>
    <submittedName>
        <fullName evidence="1">Uncharacterized protein</fullName>
    </submittedName>
</protein>
<dbReference type="Proteomes" id="UP001610335">
    <property type="component" value="Unassembled WGS sequence"/>
</dbReference>
<gene>
    <name evidence="1" type="ORF">BDW59DRAFT_177083</name>
</gene>
<sequence length="179" mass="20236">MPSNKDRLHVGLYARGGSPTMPGKEDTYHWALIIGPKVEVEGGMGVRYHAKEKPKLGGGSEWFFEERECPLAPTSMLLVRITIGKVADTSRSVDILRNTPIRQGQPGWNCVSWVKEALEGLNADTKSLGTNVTEWSRVRNAAMDYCQRKKDQHRFDGQGNFDMRRVPTYDLMEQKEIIV</sequence>
<dbReference type="EMBL" id="JBFXLS010000241">
    <property type="protein sequence ID" value="KAL2811547.1"/>
    <property type="molecule type" value="Genomic_DNA"/>
</dbReference>
<evidence type="ECO:0000313" key="1">
    <source>
        <dbReference type="EMBL" id="KAL2811547.1"/>
    </source>
</evidence>
<evidence type="ECO:0000313" key="2">
    <source>
        <dbReference type="Proteomes" id="UP001610335"/>
    </source>
</evidence>
<keyword evidence="2" id="KW-1185">Reference proteome</keyword>
<name>A0ABR4H822_9EURO</name>